<proteinExistence type="inferred from homology"/>
<dbReference type="InterPro" id="IPR036714">
    <property type="entry name" value="SDH_sf"/>
</dbReference>
<dbReference type="PANTHER" id="PTHR12469:SF2">
    <property type="entry name" value="SUCCINATE DEHYDROGENASE ASSEMBLY FACTOR 2, MITOCHONDRIAL"/>
    <property type="match status" value="1"/>
</dbReference>
<sequence>MSGTTRTSEGLDIRRRKALFRSWHRGTREMDLVLGRFADAHIDALSDEELTQYEHLMDAPDPEVFAWLTGEKETPGNYDTAIFRRIRSFHAGGAA</sequence>
<evidence type="ECO:0000256" key="2">
    <source>
        <dbReference type="ARBA" id="ARBA00019418"/>
    </source>
</evidence>
<dbReference type="Pfam" id="PF03937">
    <property type="entry name" value="Sdh5"/>
    <property type="match status" value="1"/>
</dbReference>
<accession>A0ABW5CNG7</accession>
<dbReference type="EMBL" id="JBHUIJ010000012">
    <property type="protein sequence ID" value="MFD2237760.1"/>
    <property type="molecule type" value="Genomic_DNA"/>
</dbReference>
<evidence type="ECO:0000256" key="1">
    <source>
        <dbReference type="ARBA" id="ARBA00008571"/>
    </source>
</evidence>
<protein>
    <recommendedName>
        <fullName evidence="2">FAD assembly factor SdhE</fullName>
    </recommendedName>
</protein>
<dbReference type="InterPro" id="IPR005631">
    <property type="entry name" value="SDH"/>
</dbReference>
<evidence type="ECO:0000256" key="3">
    <source>
        <dbReference type="ARBA" id="ARBA00023186"/>
    </source>
</evidence>
<reference evidence="5" key="1">
    <citation type="journal article" date="2019" name="Int. J. Syst. Evol. Microbiol.">
        <title>The Global Catalogue of Microorganisms (GCM) 10K type strain sequencing project: providing services to taxonomists for standard genome sequencing and annotation.</title>
        <authorList>
            <consortium name="The Broad Institute Genomics Platform"/>
            <consortium name="The Broad Institute Genome Sequencing Center for Infectious Disease"/>
            <person name="Wu L."/>
            <person name="Ma J."/>
        </authorList>
    </citation>
    <scope>NUCLEOTIDE SEQUENCE [LARGE SCALE GENOMIC DNA]</scope>
    <source>
        <strain evidence="5">ZS-35-S2</strain>
    </source>
</reference>
<dbReference type="Gene3D" id="1.10.150.250">
    <property type="entry name" value="Flavinator of succinate dehydrogenase"/>
    <property type="match status" value="1"/>
</dbReference>
<comment type="caution">
    <text evidence="4">The sequence shown here is derived from an EMBL/GenBank/DDBJ whole genome shotgun (WGS) entry which is preliminary data.</text>
</comment>
<comment type="similarity">
    <text evidence="1">Belongs to the SdhE FAD assembly factor family.</text>
</comment>
<keyword evidence="3" id="KW-0143">Chaperone</keyword>
<dbReference type="Proteomes" id="UP001597371">
    <property type="component" value="Unassembled WGS sequence"/>
</dbReference>
<organism evidence="4 5">
    <name type="scientific">Aureimonas populi</name>
    <dbReference type="NCBI Taxonomy" id="1701758"/>
    <lineage>
        <taxon>Bacteria</taxon>
        <taxon>Pseudomonadati</taxon>
        <taxon>Pseudomonadota</taxon>
        <taxon>Alphaproteobacteria</taxon>
        <taxon>Hyphomicrobiales</taxon>
        <taxon>Aurantimonadaceae</taxon>
        <taxon>Aureimonas</taxon>
    </lineage>
</organism>
<evidence type="ECO:0000313" key="4">
    <source>
        <dbReference type="EMBL" id="MFD2237760.1"/>
    </source>
</evidence>
<name>A0ABW5CNG7_9HYPH</name>
<gene>
    <name evidence="4" type="ORF">ACFSKQ_09830</name>
</gene>
<keyword evidence="5" id="KW-1185">Reference proteome</keyword>
<evidence type="ECO:0000313" key="5">
    <source>
        <dbReference type="Proteomes" id="UP001597371"/>
    </source>
</evidence>
<dbReference type="RefSeq" id="WP_209736388.1">
    <property type="nucleotide sequence ID" value="NZ_CP072611.1"/>
</dbReference>
<dbReference type="PANTHER" id="PTHR12469">
    <property type="entry name" value="PROTEIN EMI5 HOMOLOG, MITOCHONDRIAL"/>
    <property type="match status" value="1"/>
</dbReference>
<dbReference type="SUPFAM" id="SSF109910">
    <property type="entry name" value="YgfY-like"/>
    <property type="match status" value="1"/>
</dbReference>